<dbReference type="PROSITE" id="PS50122">
    <property type="entry name" value="CHEB"/>
    <property type="match status" value="1"/>
</dbReference>
<dbReference type="SMART" id="SM00138">
    <property type="entry name" value="MeTrc"/>
    <property type="match status" value="1"/>
</dbReference>
<dbReference type="SUPFAM" id="SSF47757">
    <property type="entry name" value="Chemotaxis receptor methyltransferase CheR, N-terminal domain"/>
    <property type="match status" value="1"/>
</dbReference>
<dbReference type="InterPro" id="IPR011006">
    <property type="entry name" value="CheY-like_superfamily"/>
</dbReference>
<evidence type="ECO:0000256" key="6">
    <source>
        <dbReference type="SAM" id="Coils"/>
    </source>
</evidence>
<name>A0A158CVM0_9BURK</name>
<dbReference type="CDD" id="cd00082">
    <property type="entry name" value="HisKA"/>
    <property type="match status" value="1"/>
</dbReference>
<dbReference type="Pfam" id="PF01339">
    <property type="entry name" value="CheB_methylest"/>
    <property type="match status" value="1"/>
</dbReference>
<evidence type="ECO:0000313" key="14">
    <source>
        <dbReference type="Proteomes" id="UP000054870"/>
    </source>
</evidence>
<dbReference type="InterPro" id="IPR050903">
    <property type="entry name" value="Bact_Chemotaxis_MeTrfase"/>
</dbReference>
<dbReference type="EMBL" id="FCOF02000040">
    <property type="protein sequence ID" value="SAK85617.1"/>
    <property type="molecule type" value="Genomic_DNA"/>
</dbReference>
<evidence type="ECO:0000256" key="3">
    <source>
        <dbReference type="ARBA" id="ARBA00022500"/>
    </source>
</evidence>
<dbReference type="SUPFAM" id="SSF53335">
    <property type="entry name" value="S-adenosyl-L-methionine-dependent methyltransferases"/>
    <property type="match status" value="1"/>
</dbReference>
<evidence type="ECO:0000259" key="7">
    <source>
        <dbReference type="PROSITE" id="PS50109"/>
    </source>
</evidence>
<dbReference type="Pfam" id="PF00512">
    <property type="entry name" value="HisKA"/>
    <property type="match status" value="1"/>
</dbReference>
<dbReference type="NCBIfam" id="TIGR00229">
    <property type="entry name" value="sensory_box"/>
    <property type="match status" value="1"/>
</dbReference>
<dbReference type="InterPro" id="IPR013767">
    <property type="entry name" value="PAS_fold"/>
</dbReference>
<accession>A0A158CVM0</accession>
<dbReference type="SUPFAM" id="SSF55785">
    <property type="entry name" value="PYP-like sensor domain (PAS domain)"/>
    <property type="match status" value="3"/>
</dbReference>
<feature type="active site" evidence="4">
    <location>
        <position position="27"/>
    </location>
</feature>
<dbReference type="InterPro" id="IPR036097">
    <property type="entry name" value="HisK_dim/P_sf"/>
</dbReference>
<dbReference type="InterPro" id="IPR036890">
    <property type="entry name" value="HATPase_C_sf"/>
</dbReference>
<comment type="catalytic activity">
    <reaction evidence="1">
        <text>ATP + protein L-histidine = ADP + protein N-phospho-L-histidine.</text>
        <dbReference type="EC" id="2.7.13.3"/>
    </reaction>
</comment>
<dbReference type="InterPro" id="IPR035965">
    <property type="entry name" value="PAS-like_dom_sf"/>
</dbReference>
<dbReference type="Gene3D" id="1.10.287.130">
    <property type="match status" value="1"/>
</dbReference>
<dbReference type="CDD" id="cd00130">
    <property type="entry name" value="PAS"/>
    <property type="match status" value="2"/>
</dbReference>
<dbReference type="Gene3D" id="3.30.450.20">
    <property type="entry name" value="PAS domain"/>
    <property type="match status" value="3"/>
</dbReference>
<dbReference type="SUPFAM" id="SSF52738">
    <property type="entry name" value="Methylesterase CheB, C-terminal domain"/>
    <property type="match status" value="1"/>
</dbReference>
<feature type="active site" evidence="4">
    <location>
        <position position="146"/>
    </location>
</feature>
<dbReference type="InterPro" id="IPR000700">
    <property type="entry name" value="PAS-assoc_C"/>
</dbReference>
<dbReference type="GO" id="GO:0008757">
    <property type="term" value="F:S-adenosylmethionine-dependent methyltransferase activity"/>
    <property type="evidence" value="ECO:0007669"/>
    <property type="project" value="InterPro"/>
</dbReference>
<dbReference type="PANTHER" id="PTHR24422:SF27">
    <property type="entry name" value="PROTEIN-GLUTAMATE O-METHYLTRANSFERASE"/>
    <property type="match status" value="1"/>
</dbReference>
<protein>
    <recommendedName>
        <fullName evidence="2">histidine kinase</fullName>
        <ecNumber evidence="2">2.7.13.3</ecNumber>
    </recommendedName>
</protein>
<dbReference type="GO" id="GO:0000155">
    <property type="term" value="F:phosphorelay sensor kinase activity"/>
    <property type="evidence" value="ECO:0007669"/>
    <property type="project" value="InterPro"/>
</dbReference>
<dbReference type="GO" id="GO:0008984">
    <property type="term" value="F:protein-glutamate methylesterase activity"/>
    <property type="evidence" value="ECO:0007669"/>
    <property type="project" value="InterPro"/>
</dbReference>
<dbReference type="CDD" id="cd16434">
    <property type="entry name" value="CheB-CheR_fusion"/>
    <property type="match status" value="1"/>
</dbReference>
<dbReference type="Gene3D" id="3.30.565.10">
    <property type="entry name" value="Histidine kinase-like ATPase, C-terminal domain"/>
    <property type="match status" value="1"/>
</dbReference>
<reference evidence="13" key="1">
    <citation type="submission" date="2016-01" db="EMBL/GenBank/DDBJ databases">
        <authorList>
            <person name="Peeters C."/>
        </authorList>
    </citation>
    <scope>NUCLEOTIDE SEQUENCE [LARGE SCALE GENOMIC DNA]</scope>
    <source>
        <strain evidence="13">LMG 29318</strain>
    </source>
</reference>
<evidence type="ECO:0000256" key="1">
    <source>
        <dbReference type="ARBA" id="ARBA00000085"/>
    </source>
</evidence>
<dbReference type="PROSITE" id="PS50123">
    <property type="entry name" value="CHER"/>
    <property type="match status" value="1"/>
</dbReference>
<feature type="coiled-coil region" evidence="6">
    <location>
        <begin position="673"/>
        <end position="760"/>
    </location>
</feature>
<dbReference type="InterPro" id="IPR022642">
    <property type="entry name" value="CheR_C"/>
</dbReference>
<evidence type="ECO:0000259" key="9">
    <source>
        <dbReference type="PROSITE" id="PS50112"/>
    </source>
</evidence>
<gene>
    <name evidence="13" type="ORF">AWB75_05713</name>
</gene>
<dbReference type="SUPFAM" id="SSF55874">
    <property type="entry name" value="ATPase domain of HSP90 chaperone/DNA topoisomerase II/histidine kinase"/>
    <property type="match status" value="1"/>
</dbReference>
<dbReference type="SMART" id="SM00448">
    <property type="entry name" value="REC"/>
    <property type="match status" value="1"/>
</dbReference>
<keyword evidence="4" id="KW-0378">Hydrolase</keyword>
<evidence type="ECO:0000259" key="10">
    <source>
        <dbReference type="PROSITE" id="PS50113"/>
    </source>
</evidence>
<dbReference type="SMART" id="SM00387">
    <property type="entry name" value="HATPase_c"/>
    <property type="match status" value="1"/>
</dbReference>
<dbReference type="GO" id="GO:0006355">
    <property type="term" value="P:regulation of DNA-templated transcription"/>
    <property type="evidence" value="ECO:0007669"/>
    <property type="project" value="InterPro"/>
</dbReference>
<dbReference type="Pfam" id="PF13596">
    <property type="entry name" value="PAS_10"/>
    <property type="match status" value="1"/>
</dbReference>
<feature type="modified residue" description="4-aspartylphosphate" evidence="5">
    <location>
        <position position="1312"/>
    </location>
</feature>
<dbReference type="Proteomes" id="UP000054870">
    <property type="component" value="Unassembled WGS sequence"/>
</dbReference>
<proteinExistence type="predicted"/>
<keyword evidence="3 4" id="KW-0145">Chemotaxis</keyword>
<keyword evidence="14" id="KW-1185">Reference proteome</keyword>
<dbReference type="Pfam" id="PF02518">
    <property type="entry name" value="HATPase_c"/>
    <property type="match status" value="1"/>
</dbReference>
<dbReference type="Gene3D" id="3.40.50.180">
    <property type="entry name" value="Methylesterase CheB, C-terminal domain"/>
    <property type="match status" value="1"/>
</dbReference>
<dbReference type="SMART" id="SM00388">
    <property type="entry name" value="HisKA"/>
    <property type="match status" value="1"/>
</dbReference>
<dbReference type="InterPro" id="IPR000780">
    <property type="entry name" value="CheR_MeTrfase"/>
</dbReference>
<dbReference type="GO" id="GO:0006935">
    <property type="term" value="P:chemotaxis"/>
    <property type="evidence" value="ECO:0007669"/>
    <property type="project" value="UniProtKB-UniRule"/>
</dbReference>
<evidence type="ECO:0000256" key="4">
    <source>
        <dbReference type="PROSITE-ProRule" id="PRU00050"/>
    </source>
</evidence>
<organism evidence="13 14">
    <name type="scientific">Caballeronia catudaia</name>
    <dbReference type="NCBI Taxonomy" id="1777136"/>
    <lineage>
        <taxon>Bacteria</taxon>
        <taxon>Pseudomonadati</taxon>
        <taxon>Pseudomonadota</taxon>
        <taxon>Betaproteobacteria</taxon>
        <taxon>Burkholderiales</taxon>
        <taxon>Burkholderiaceae</taxon>
        <taxon>Caballeronia</taxon>
    </lineage>
</organism>
<dbReference type="CDD" id="cd17580">
    <property type="entry name" value="REC_2_DhkD-like"/>
    <property type="match status" value="1"/>
</dbReference>
<dbReference type="OrthoDB" id="9816309at2"/>
<dbReference type="PROSITE" id="PS50109">
    <property type="entry name" value="HIS_KIN"/>
    <property type="match status" value="1"/>
</dbReference>
<dbReference type="CDD" id="cd00075">
    <property type="entry name" value="HATPase"/>
    <property type="match status" value="1"/>
</dbReference>
<dbReference type="InterPro" id="IPR022641">
    <property type="entry name" value="CheR_N"/>
</dbReference>
<dbReference type="PROSITE" id="PS50112">
    <property type="entry name" value="PAS"/>
    <property type="match status" value="1"/>
</dbReference>
<evidence type="ECO:0000259" key="8">
    <source>
        <dbReference type="PROSITE" id="PS50110"/>
    </source>
</evidence>
<dbReference type="SUPFAM" id="SSF47384">
    <property type="entry name" value="Homodimeric domain of signal transducing histidine kinase"/>
    <property type="match status" value="1"/>
</dbReference>
<keyword evidence="6" id="KW-0175">Coiled coil</keyword>
<dbReference type="RefSeq" id="WP_061127400.1">
    <property type="nucleotide sequence ID" value="NZ_FCOF02000040.1"/>
</dbReference>
<dbReference type="InterPro" id="IPR000014">
    <property type="entry name" value="PAS"/>
</dbReference>
<keyword evidence="5" id="KW-0597">Phosphoprotein</keyword>
<dbReference type="Pfam" id="PF00072">
    <property type="entry name" value="Response_reg"/>
    <property type="match status" value="1"/>
</dbReference>
<dbReference type="PRINTS" id="PR00996">
    <property type="entry name" value="CHERMTFRASE"/>
</dbReference>
<evidence type="ECO:0000259" key="12">
    <source>
        <dbReference type="PROSITE" id="PS50123"/>
    </source>
</evidence>
<feature type="domain" description="PAC" evidence="10">
    <location>
        <begin position="823"/>
        <end position="873"/>
    </location>
</feature>
<dbReference type="InterPro" id="IPR029063">
    <property type="entry name" value="SAM-dependent_MTases_sf"/>
</dbReference>
<comment type="caution">
    <text evidence="13">The sequence shown here is derived from an EMBL/GenBank/DDBJ whole genome shotgun (WGS) entry which is preliminary data.</text>
</comment>
<dbReference type="InterPro" id="IPR000673">
    <property type="entry name" value="Sig_transdc_resp-reg_Me-estase"/>
</dbReference>
<dbReference type="InterPro" id="IPR005467">
    <property type="entry name" value="His_kinase_dom"/>
</dbReference>
<dbReference type="GO" id="GO:0000156">
    <property type="term" value="F:phosphorelay response regulator activity"/>
    <property type="evidence" value="ECO:0007669"/>
    <property type="project" value="InterPro"/>
</dbReference>
<dbReference type="InterPro" id="IPR001789">
    <property type="entry name" value="Sig_transdc_resp-reg_receiver"/>
</dbReference>
<dbReference type="SMART" id="SM00091">
    <property type="entry name" value="PAS"/>
    <property type="match status" value="3"/>
</dbReference>
<feature type="domain" description="CheB-type methylesterase" evidence="11">
    <location>
        <begin position="16"/>
        <end position="198"/>
    </location>
</feature>
<dbReference type="Gene3D" id="3.40.50.2300">
    <property type="match status" value="1"/>
</dbReference>
<dbReference type="EC" id="2.7.13.3" evidence="2"/>
<dbReference type="PANTHER" id="PTHR24422">
    <property type="entry name" value="CHEMOTAXIS PROTEIN METHYLTRANSFERASE"/>
    <property type="match status" value="1"/>
</dbReference>
<evidence type="ECO:0000259" key="11">
    <source>
        <dbReference type="PROSITE" id="PS50122"/>
    </source>
</evidence>
<evidence type="ECO:0000313" key="13">
    <source>
        <dbReference type="EMBL" id="SAK85617.1"/>
    </source>
</evidence>
<dbReference type="InterPro" id="IPR003661">
    <property type="entry name" value="HisK_dim/P_dom"/>
</dbReference>
<feature type="domain" description="Response regulatory" evidence="8">
    <location>
        <begin position="1263"/>
        <end position="1379"/>
    </location>
</feature>
<dbReference type="CDD" id="cd02440">
    <property type="entry name" value="AdoMet_MTases"/>
    <property type="match status" value="1"/>
</dbReference>
<evidence type="ECO:0000256" key="5">
    <source>
        <dbReference type="PROSITE-ProRule" id="PRU00169"/>
    </source>
</evidence>
<evidence type="ECO:0000256" key="2">
    <source>
        <dbReference type="ARBA" id="ARBA00012438"/>
    </source>
</evidence>
<dbReference type="GO" id="GO:0005737">
    <property type="term" value="C:cytoplasm"/>
    <property type="evidence" value="ECO:0007669"/>
    <property type="project" value="InterPro"/>
</dbReference>
<dbReference type="InterPro" id="IPR003594">
    <property type="entry name" value="HATPase_dom"/>
</dbReference>
<dbReference type="Pfam" id="PF03705">
    <property type="entry name" value="CheR_N"/>
    <property type="match status" value="1"/>
</dbReference>
<feature type="domain" description="Histidine kinase" evidence="7">
    <location>
        <begin position="1024"/>
        <end position="1242"/>
    </location>
</feature>
<sequence length="1389" mass="152947">MTSSRSKAAPSENFQPLPFAVVGMGASAGGIEALLNFFENAPSDMDMAFVVIVHLPANHMSRADEVLQRVTDMPVKQVASTTAIEKNHIYINAPGKHLEMSEGRLEALDRAGAQSSPTTIDHFFATLATAHGTRSIGIVMSGSGSDGAAGLSRIKEMGGITVAQKPEDAHFAEMPQHAITTRQVDFILPAAEMPEKLLDLWNNAKKIHLPITDSGESAEKDQTPAAGSAERALSDVLMQLRVRTGHDFRHYKRATILRRIERRMQVNGLRDIGAYRDFLRANPDETTSLLADMLIGVTQFFRDRDAFDALRRDVVPTLLDATKGEMQLRVWVPGCSTGEEAYSLAIMLAQARESAGFETTYQVFATDIDEPAIAQARAGSYLGSISSDVPADLLRRYFKQEGGRYQIVKSVRERILFAAHSLLRDPPFSHLDLISCRNVLIYLDRAVQRQVLELFHFALRAGGYLFLGTAESADTADDLFSIVDKKSRIYRARTVLNRVKPPVAFPSLGPSNIGPREDISPSTVQASISSGPEAPERRNFSFAALHQRVLEEYAPPSVVVDRDSNIVHLSATAGRFLRHGGGELSSSIMALVLPELRLDLRTTLFRAHQTGSSVEARRVKLIQDGRTVWVNMTVRPFHDAGVNADFFLVLFDEVQEHMADEGLPEDKGQDPLLMQLERELHHTREQLATTIEQHETTVEELKASNEELQAINEELRSATEELESSKEELQSVNEELTTVNAELQARVEDTAKANDDLQNIIASTEIATVFVDKQIRVKRFTASATRVFKLIDVDIGRSLFDITHSLRYSSLADDVKQAFETLKLIEREVESSDGKWYLMRLLPYRTADDRIDGAVLTLIDITARHLAEESARIGEQRLRLVAQSTNDYAIIVQDPNGVIVTWNAGAERIFGFAEKEVVGKNIALIYSQDDRAARVPAHERDIAASEGRADDERWHVTRDERRVYCSGVVTPISDPSFTGFAKIARDLTERKLREDANRDALAHEHAEREKETLSNQLKDDFIAMLSHELKHPLNLIGMKAEILPRLPETRGIEAVQETADSIRRAVRGQAQIIDDLLDLSRVRTGKLALSIVPVDVAAVLARIVDVSETEAAQREIRLRTTHPGEPIYAFADTVRCEQILWNLVSNALKFTDHGGAVDLTIARDGGMVRIDVADTGQGIEASALPHIFDMYRQGTRNPTAAGLGIGLALAKQLVEMHGGRIEARSDGLGHGSTLSVWLPAAATQGTAPALREGGRARPVAGARILLVDNDSESTASFAALLGLEQAAVQVASSAEQALDVLSKTPVDALISDIQLPGIDGYELLRRVRATPLLAGMKAIAVTAFGREEDKRAARHAGFDAHLNKPVDFPELLHTLDLLLDPVRRAESKA</sequence>
<dbReference type="Gene3D" id="3.40.50.150">
    <property type="entry name" value="Vaccinia Virus protein VP39"/>
    <property type="match status" value="1"/>
</dbReference>
<feature type="domain" description="CheR-type methyltransferase" evidence="12">
    <location>
        <begin position="240"/>
        <end position="472"/>
    </location>
</feature>
<dbReference type="PROSITE" id="PS50110">
    <property type="entry name" value="RESPONSE_REGULATORY"/>
    <property type="match status" value="1"/>
</dbReference>
<feature type="domain" description="PAS" evidence="9">
    <location>
        <begin position="874"/>
        <end position="945"/>
    </location>
</feature>
<dbReference type="PROSITE" id="PS50113">
    <property type="entry name" value="PAC"/>
    <property type="match status" value="1"/>
</dbReference>
<dbReference type="Pfam" id="PF01739">
    <property type="entry name" value="CheR"/>
    <property type="match status" value="1"/>
</dbReference>
<dbReference type="SUPFAM" id="SSF52172">
    <property type="entry name" value="CheY-like"/>
    <property type="match status" value="1"/>
</dbReference>
<dbReference type="Pfam" id="PF00989">
    <property type="entry name" value="PAS"/>
    <property type="match status" value="2"/>
</dbReference>
<dbReference type="InterPro" id="IPR035909">
    <property type="entry name" value="CheB_C"/>
</dbReference>
<feature type="active site" evidence="4">
    <location>
        <position position="54"/>
    </location>
</feature>